<dbReference type="GO" id="GO:0008652">
    <property type="term" value="P:amino acid biosynthetic process"/>
    <property type="evidence" value="ECO:0007669"/>
    <property type="project" value="UniProtKB-KW"/>
</dbReference>
<comment type="function">
    <text evidence="7">Catalyzes a trans-dehydration via an enolate intermediate.</text>
</comment>
<keyword evidence="7" id="KW-0028">Amino-acid biosynthesis</keyword>
<reference evidence="11 12" key="1">
    <citation type="submission" date="2018-05" db="EMBL/GenBank/DDBJ databases">
        <title>Genomic Encyclopedia of Type Strains, Phase IV (KMG-IV): sequencing the most valuable type-strain genomes for metagenomic binning, comparative biology and taxonomic classification.</title>
        <authorList>
            <person name="Goeker M."/>
        </authorList>
    </citation>
    <scope>NUCLEOTIDE SEQUENCE [LARGE SCALE GENOMIC DNA]</scope>
    <source>
        <strain evidence="11 12">DSM 24906</strain>
    </source>
</reference>
<evidence type="ECO:0000256" key="10">
    <source>
        <dbReference type="PIRSR" id="PIRSR001399-3"/>
    </source>
</evidence>
<sequence>MMILIINGPNLNMLGKRNKNIYGINTYEELFESLKIWGLKNEIKLEIFQTNHEGKIIDRIQKDDFQALIINAGAYSHYSYAISDALEIIKKIKIEVHISNIYAREEFRHNSVISKNCNGVISGMGFDGYFMALDHIKKVLKGDF</sequence>
<dbReference type="PANTHER" id="PTHR21272:SF3">
    <property type="entry name" value="CATABOLIC 3-DEHYDROQUINASE"/>
    <property type="match status" value="1"/>
</dbReference>
<dbReference type="PANTHER" id="PTHR21272">
    <property type="entry name" value="CATABOLIC 3-DEHYDROQUINASE"/>
    <property type="match status" value="1"/>
</dbReference>
<feature type="active site" description="Proton donor" evidence="7 8">
    <location>
        <position position="97"/>
    </location>
</feature>
<dbReference type="CDD" id="cd00466">
    <property type="entry name" value="DHQase_II"/>
    <property type="match status" value="1"/>
</dbReference>
<evidence type="ECO:0000256" key="6">
    <source>
        <dbReference type="ARBA" id="ARBA00023239"/>
    </source>
</evidence>
<comment type="catalytic activity">
    <reaction evidence="1 7">
        <text>3-dehydroquinate = 3-dehydroshikimate + H2O</text>
        <dbReference type="Rhea" id="RHEA:21096"/>
        <dbReference type="ChEBI" id="CHEBI:15377"/>
        <dbReference type="ChEBI" id="CHEBI:16630"/>
        <dbReference type="ChEBI" id="CHEBI:32364"/>
        <dbReference type="EC" id="4.2.1.10"/>
    </reaction>
</comment>
<gene>
    <name evidence="7" type="primary">aroQ</name>
    <name evidence="11" type="ORF">C7380_103100</name>
</gene>
<dbReference type="GO" id="GO:0009073">
    <property type="term" value="P:aromatic amino acid family biosynthetic process"/>
    <property type="evidence" value="ECO:0007669"/>
    <property type="project" value="UniProtKB-KW"/>
</dbReference>
<feature type="binding site" evidence="7 9">
    <location>
        <position position="84"/>
    </location>
    <ligand>
        <name>substrate</name>
    </ligand>
</feature>
<comment type="pathway">
    <text evidence="2 7">Metabolic intermediate biosynthesis; chorismate biosynthesis; chorismate from D-erythrose 4-phosphate and phosphoenolpyruvate: step 3/7.</text>
</comment>
<dbReference type="Proteomes" id="UP000245921">
    <property type="component" value="Unassembled WGS sequence"/>
</dbReference>
<dbReference type="HAMAP" id="MF_00169">
    <property type="entry name" value="AroQ"/>
    <property type="match status" value="1"/>
</dbReference>
<dbReference type="SUPFAM" id="SSF52304">
    <property type="entry name" value="Type II 3-dehydroquinate dehydratase"/>
    <property type="match status" value="1"/>
</dbReference>
<evidence type="ECO:0000256" key="8">
    <source>
        <dbReference type="PIRSR" id="PIRSR001399-1"/>
    </source>
</evidence>
<evidence type="ECO:0000256" key="7">
    <source>
        <dbReference type="HAMAP-Rule" id="MF_00169"/>
    </source>
</evidence>
<dbReference type="NCBIfam" id="TIGR01088">
    <property type="entry name" value="aroQ"/>
    <property type="match status" value="1"/>
</dbReference>
<dbReference type="Gene3D" id="3.40.50.9100">
    <property type="entry name" value="Dehydroquinase, class II"/>
    <property type="match status" value="1"/>
</dbReference>
<dbReference type="AlphaFoldDB" id="A0AA45C8D8"/>
<feature type="binding site" evidence="7 9">
    <location>
        <position position="108"/>
    </location>
    <ligand>
        <name>substrate</name>
    </ligand>
</feature>
<feature type="site" description="Transition state stabilizer" evidence="7 10">
    <location>
        <position position="17"/>
    </location>
</feature>
<dbReference type="GO" id="GO:0009423">
    <property type="term" value="P:chorismate biosynthetic process"/>
    <property type="evidence" value="ECO:0007669"/>
    <property type="project" value="UniProtKB-UniRule"/>
</dbReference>
<protein>
    <recommendedName>
        <fullName evidence="5 7">3-dehydroquinate dehydratase</fullName>
        <shortName evidence="7">3-dehydroquinase</shortName>
        <ecNumber evidence="5 7">4.2.1.10</ecNumber>
    </recommendedName>
    <alternativeName>
        <fullName evidence="7">Type II DHQase</fullName>
    </alternativeName>
</protein>
<keyword evidence="7" id="KW-0057">Aromatic amino acid biosynthesis</keyword>
<evidence type="ECO:0000256" key="5">
    <source>
        <dbReference type="ARBA" id="ARBA00012060"/>
    </source>
</evidence>
<dbReference type="GO" id="GO:0019631">
    <property type="term" value="P:quinate catabolic process"/>
    <property type="evidence" value="ECO:0007669"/>
    <property type="project" value="TreeGrafter"/>
</dbReference>
<evidence type="ECO:0000256" key="1">
    <source>
        <dbReference type="ARBA" id="ARBA00001864"/>
    </source>
</evidence>
<evidence type="ECO:0000313" key="12">
    <source>
        <dbReference type="Proteomes" id="UP000245921"/>
    </source>
</evidence>
<evidence type="ECO:0000256" key="3">
    <source>
        <dbReference type="ARBA" id="ARBA00011037"/>
    </source>
</evidence>
<feature type="active site" description="Proton acceptor" evidence="7 8">
    <location>
        <position position="22"/>
    </location>
</feature>
<comment type="caution">
    <text evidence="11">The sequence shown here is derived from an EMBL/GenBank/DDBJ whole genome shotgun (WGS) entry which is preliminary data.</text>
</comment>
<dbReference type="EC" id="4.2.1.10" evidence="5 7"/>
<dbReference type="RefSeq" id="WP_109604039.1">
    <property type="nucleotide sequence ID" value="NZ_QGGI01000003.1"/>
</dbReference>
<dbReference type="PIRSF" id="PIRSF001399">
    <property type="entry name" value="DHquinase_II"/>
    <property type="match status" value="1"/>
</dbReference>
<feature type="binding site" evidence="7 9">
    <location>
        <begin position="98"/>
        <end position="99"/>
    </location>
    <ligand>
        <name>substrate</name>
    </ligand>
</feature>
<dbReference type="Pfam" id="PF01220">
    <property type="entry name" value="DHquinase_II"/>
    <property type="match status" value="1"/>
</dbReference>
<dbReference type="GO" id="GO:0003855">
    <property type="term" value="F:3-dehydroquinate dehydratase activity"/>
    <property type="evidence" value="ECO:0007669"/>
    <property type="project" value="UniProtKB-UniRule"/>
</dbReference>
<evidence type="ECO:0000256" key="2">
    <source>
        <dbReference type="ARBA" id="ARBA00004902"/>
    </source>
</evidence>
<dbReference type="InterPro" id="IPR001874">
    <property type="entry name" value="DHquinase_II"/>
</dbReference>
<evidence type="ECO:0000313" key="11">
    <source>
        <dbReference type="EMBL" id="PWJ95922.1"/>
    </source>
</evidence>
<organism evidence="11 12">
    <name type="scientific">Oceanotoga teriensis</name>
    <dbReference type="NCBI Taxonomy" id="515440"/>
    <lineage>
        <taxon>Bacteria</taxon>
        <taxon>Thermotogati</taxon>
        <taxon>Thermotogota</taxon>
        <taxon>Thermotogae</taxon>
        <taxon>Petrotogales</taxon>
        <taxon>Petrotogaceae</taxon>
        <taxon>Oceanotoga</taxon>
    </lineage>
</organism>
<feature type="binding site" evidence="7 9">
    <location>
        <position position="71"/>
    </location>
    <ligand>
        <name>substrate</name>
    </ligand>
</feature>
<accession>A0AA45C8D8</accession>
<evidence type="ECO:0000256" key="9">
    <source>
        <dbReference type="PIRSR" id="PIRSR001399-2"/>
    </source>
</evidence>
<proteinExistence type="inferred from homology"/>
<dbReference type="EMBL" id="QGGI01000003">
    <property type="protein sequence ID" value="PWJ95922.1"/>
    <property type="molecule type" value="Genomic_DNA"/>
</dbReference>
<dbReference type="NCBIfam" id="NF003805">
    <property type="entry name" value="PRK05395.1-2"/>
    <property type="match status" value="1"/>
</dbReference>
<dbReference type="InterPro" id="IPR036441">
    <property type="entry name" value="DHquinase_II_sf"/>
</dbReference>
<evidence type="ECO:0000256" key="4">
    <source>
        <dbReference type="ARBA" id="ARBA00011193"/>
    </source>
</evidence>
<keyword evidence="12" id="KW-1185">Reference proteome</keyword>
<feature type="binding site" evidence="7 9">
    <location>
        <position position="77"/>
    </location>
    <ligand>
        <name>substrate</name>
    </ligand>
</feature>
<name>A0AA45C8D8_9BACT</name>
<comment type="subunit">
    <text evidence="4 7">Homododecamer.</text>
</comment>
<dbReference type="NCBIfam" id="NF003807">
    <property type="entry name" value="PRK05395.1-4"/>
    <property type="match status" value="1"/>
</dbReference>
<comment type="similarity">
    <text evidence="3 7">Belongs to the type-II 3-dehydroquinase family.</text>
</comment>
<keyword evidence="6 7" id="KW-0456">Lyase</keyword>